<gene>
    <name evidence="3" type="ORF">GNB58_005409</name>
</gene>
<comment type="caution">
    <text evidence="3">The sequence shown here is derived from an EMBL/GenBank/DDBJ whole genome shotgun (WGS) entry which is preliminary data.</text>
</comment>
<sequence length="139" mass="14739">MNKHLYRIIFNAARGMLMVVAEITRSGHLRAARRRSPSCGREVQVRLSPVSLALWLAAGLVSLPAQADIVADGNAPGNQQPTVLSTASGLPQVNIQTPNGQGVSRNQYSQFDVGERGAILNNSHKNTATQLAGMVAGNP</sequence>
<organism evidence="3">
    <name type="scientific">Salmonella enterica subsp. houtenae serovar 45:g,z51:-</name>
    <dbReference type="NCBI Taxonomy" id="1967611"/>
    <lineage>
        <taxon>Bacteria</taxon>
        <taxon>Pseudomonadati</taxon>
        <taxon>Pseudomonadota</taxon>
        <taxon>Gammaproteobacteria</taxon>
        <taxon>Enterobacterales</taxon>
        <taxon>Enterobacteriaceae</taxon>
        <taxon>Salmonella</taxon>
    </lineage>
</organism>
<protein>
    <recommendedName>
        <fullName evidence="4">Filamentous hemagglutinin</fullName>
    </recommendedName>
</protein>
<dbReference type="Pfam" id="PF05860">
    <property type="entry name" value="TPS"/>
    <property type="match status" value="1"/>
</dbReference>
<feature type="domain" description="ESPR" evidence="2">
    <location>
        <begin position="1"/>
        <end position="38"/>
    </location>
</feature>
<reference evidence="3" key="2">
    <citation type="submission" date="2018-07" db="EMBL/GenBank/DDBJ databases">
        <authorList>
            <consortium name="NCBI Pathogen Detection Project"/>
        </authorList>
    </citation>
    <scope>NUCLEOTIDE SEQUENCE</scope>
    <source>
        <strain evidence="3">2584-68</strain>
    </source>
</reference>
<dbReference type="Gene3D" id="2.160.20.10">
    <property type="entry name" value="Single-stranded right-handed beta-helix, Pectin lyase-like"/>
    <property type="match status" value="1"/>
</dbReference>
<dbReference type="InterPro" id="IPR024973">
    <property type="entry name" value="ESPR"/>
</dbReference>
<dbReference type="EMBL" id="DAATAH010000273">
    <property type="protein sequence ID" value="HAE7768202.1"/>
    <property type="molecule type" value="Genomic_DNA"/>
</dbReference>
<dbReference type="Pfam" id="PF13018">
    <property type="entry name" value="ESPR"/>
    <property type="match status" value="1"/>
</dbReference>
<evidence type="ECO:0000259" key="2">
    <source>
        <dbReference type="Pfam" id="PF13018"/>
    </source>
</evidence>
<accession>A0A736VIK5</accession>
<dbReference type="SUPFAM" id="SSF51126">
    <property type="entry name" value="Pectin lyase-like"/>
    <property type="match status" value="1"/>
</dbReference>
<evidence type="ECO:0008006" key="4">
    <source>
        <dbReference type="Google" id="ProtNLM"/>
    </source>
</evidence>
<evidence type="ECO:0000259" key="1">
    <source>
        <dbReference type="Pfam" id="PF05860"/>
    </source>
</evidence>
<dbReference type="AlphaFoldDB" id="A0A736VIK5"/>
<dbReference type="InterPro" id="IPR011050">
    <property type="entry name" value="Pectin_lyase_fold/virulence"/>
</dbReference>
<reference evidence="3" key="1">
    <citation type="journal article" date="2018" name="Genome Biol.">
        <title>SKESA: strategic k-mer extension for scrupulous assemblies.</title>
        <authorList>
            <person name="Souvorov A."/>
            <person name="Agarwala R."/>
            <person name="Lipman D.J."/>
        </authorList>
    </citation>
    <scope>NUCLEOTIDE SEQUENCE</scope>
    <source>
        <strain evidence="3">2584-68</strain>
    </source>
</reference>
<feature type="domain" description="Filamentous haemagglutinin FhaB/tRNA nuclease CdiA-like TPS" evidence="1">
    <location>
        <begin position="67"/>
        <end position="128"/>
    </location>
</feature>
<dbReference type="InterPro" id="IPR008638">
    <property type="entry name" value="FhaB/CdiA-like_TPS"/>
</dbReference>
<feature type="non-terminal residue" evidence="3">
    <location>
        <position position="139"/>
    </location>
</feature>
<dbReference type="InterPro" id="IPR012334">
    <property type="entry name" value="Pectin_lyas_fold"/>
</dbReference>
<evidence type="ECO:0000313" key="3">
    <source>
        <dbReference type="EMBL" id="HAE7768202.1"/>
    </source>
</evidence>
<proteinExistence type="predicted"/>
<name>A0A736VIK5_SALHO</name>